<feature type="compositionally biased region" description="Acidic residues" evidence="1">
    <location>
        <begin position="74"/>
        <end position="84"/>
    </location>
</feature>
<organism evidence="2">
    <name type="scientific">Graphocephala atropunctata</name>
    <dbReference type="NCBI Taxonomy" id="36148"/>
    <lineage>
        <taxon>Eukaryota</taxon>
        <taxon>Metazoa</taxon>
        <taxon>Ecdysozoa</taxon>
        <taxon>Arthropoda</taxon>
        <taxon>Hexapoda</taxon>
        <taxon>Insecta</taxon>
        <taxon>Pterygota</taxon>
        <taxon>Neoptera</taxon>
        <taxon>Paraneoptera</taxon>
        <taxon>Hemiptera</taxon>
        <taxon>Auchenorrhyncha</taxon>
        <taxon>Membracoidea</taxon>
        <taxon>Cicadellidae</taxon>
        <taxon>Cicadellinae</taxon>
        <taxon>Cicadellini</taxon>
        <taxon>Graphocephala</taxon>
    </lineage>
</organism>
<dbReference type="EMBL" id="GEBQ01029954">
    <property type="protein sequence ID" value="JAT10023.1"/>
    <property type="molecule type" value="Transcribed_RNA"/>
</dbReference>
<feature type="compositionally biased region" description="Basic and acidic residues" evidence="1">
    <location>
        <begin position="62"/>
        <end position="73"/>
    </location>
</feature>
<dbReference type="AlphaFoldDB" id="A0A1B6KF04"/>
<accession>A0A1B6KF04</accession>
<protein>
    <submittedName>
        <fullName evidence="2">Uncharacterized protein</fullName>
    </submittedName>
</protein>
<proteinExistence type="predicted"/>
<name>A0A1B6KF04_9HEMI</name>
<evidence type="ECO:0000313" key="2">
    <source>
        <dbReference type="EMBL" id="JAT10023.1"/>
    </source>
</evidence>
<reference evidence="2" key="1">
    <citation type="submission" date="2015-11" db="EMBL/GenBank/DDBJ databases">
        <title>De novo transcriptome assembly of four potential Pierce s Disease insect vectors from Arizona vineyards.</title>
        <authorList>
            <person name="Tassone E.E."/>
        </authorList>
    </citation>
    <scope>NUCLEOTIDE SEQUENCE</scope>
</reference>
<feature type="non-terminal residue" evidence="2">
    <location>
        <position position="1"/>
    </location>
</feature>
<sequence>VDTICNWSQHMEILQRWRKFQFVELYGIIEQDDVATLPNIHRNQRSLKEENESNIKNNSDGKSNEADDSKNIDESEEEHDQEDNEEHRTSDSKANQVDETQSEDGSSEDRPN</sequence>
<feature type="region of interest" description="Disordered" evidence="1">
    <location>
        <begin position="38"/>
        <end position="112"/>
    </location>
</feature>
<gene>
    <name evidence="2" type="ORF">g.54495</name>
</gene>
<evidence type="ECO:0000256" key="1">
    <source>
        <dbReference type="SAM" id="MobiDB-lite"/>
    </source>
</evidence>